<reference evidence="16 17" key="1">
    <citation type="submission" date="2018-08" db="EMBL/GenBank/DDBJ databases">
        <title>A genome reference for cultivated species of the human gut microbiota.</title>
        <authorList>
            <person name="Zou Y."/>
            <person name="Xue W."/>
            <person name="Luo G."/>
        </authorList>
    </citation>
    <scope>NUCLEOTIDE SEQUENCE [LARGE SCALE GENOMIC DNA]</scope>
    <source>
        <strain evidence="16 17">AM07-24</strain>
    </source>
</reference>
<feature type="transmembrane region" description="Helical" evidence="14">
    <location>
        <begin position="21"/>
        <end position="43"/>
    </location>
</feature>
<dbReference type="EMBL" id="QRMS01000003">
    <property type="protein sequence ID" value="RHJ87325.1"/>
    <property type="molecule type" value="Genomic_DNA"/>
</dbReference>
<dbReference type="InterPro" id="IPR036890">
    <property type="entry name" value="HATPase_C_sf"/>
</dbReference>
<evidence type="ECO:0000256" key="12">
    <source>
        <dbReference type="ARBA" id="ARBA00023012"/>
    </source>
</evidence>
<dbReference type="STRING" id="1776384.GCA_900086585_00798"/>
<evidence type="ECO:0000256" key="3">
    <source>
        <dbReference type="ARBA" id="ARBA00012438"/>
    </source>
</evidence>
<accession>A0A415E112</accession>
<evidence type="ECO:0000256" key="7">
    <source>
        <dbReference type="ARBA" id="ARBA00022692"/>
    </source>
</evidence>
<dbReference type="GO" id="GO:0005524">
    <property type="term" value="F:ATP binding"/>
    <property type="evidence" value="ECO:0007669"/>
    <property type="project" value="UniProtKB-KW"/>
</dbReference>
<dbReference type="SUPFAM" id="SSF47384">
    <property type="entry name" value="Homodimeric domain of signal transducing histidine kinase"/>
    <property type="match status" value="1"/>
</dbReference>
<dbReference type="AlphaFoldDB" id="A0A415E112"/>
<keyword evidence="4" id="KW-1003">Cell membrane</keyword>
<evidence type="ECO:0000313" key="16">
    <source>
        <dbReference type="EMBL" id="RHJ87325.1"/>
    </source>
</evidence>
<dbReference type="InterPro" id="IPR003594">
    <property type="entry name" value="HATPase_dom"/>
</dbReference>
<sequence>MVTRWKSSINKIVSFIQSNKRLFLGICSVAIGAAIFYALFGMAYRYGGMSTKQTWFMGSVPNLFLGFGIWHIVRYIMLKVYADWIPKDEAFYEEWKDKWYKQQITIAIVSIGTLLFAYLMYSSSEYRYYAYNLAYMYLLLATVLIQSVISEICIVGFMKNQLNLLMERMTEINRKNLEDALEIERESIEKAAKSEQLKIDLISNVSHDLKTPLTSMVGYIELMKKEDLDDTMQDYVEVLSDKAEKLKVMIESLFSLAKASSGNIKMHMESISLNRLIDQLLADMEDRIGSSDLHFVKVMTEEDTSFISDNLHMYRICQNLIENAIKYSAKGTRVFLKTFVNKGGDKERVCLEITNTAGYLMDFDKDDIIERFARADKARTSDGNGLGLAIVSTYTSALGGAFDISIDCDQFKATLSFEKAECDCAGHHTEEVLELEEYLDA</sequence>
<dbReference type="InterPro" id="IPR005467">
    <property type="entry name" value="His_kinase_dom"/>
</dbReference>
<evidence type="ECO:0000256" key="2">
    <source>
        <dbReference type="ARBA" id="ARBA00004651"/>
    </source>
</evidence>
<proteinExistence type="predicted"/>
<feature type="domain" description="Histidine kinase" evidence="15">
    <location>
        <begin position="204"/>
        <end position="421"/>
    </location>
</feature>
<dbReference type="InterPro" id="IPR036097">
    <property type="entry name" value="HisK_dim/P_sf"/>
</dbReference>
<dbReference type="PANTHER" id="PTHR45528">
    <property type="entry name" value="SENSOR HISTIDINE KINASE CPXA"/>
    <property type="match status" value="1"/>
</dbReference>
<keyword evidence="6" id="KW-0808">Transferase</keyword>
<comment type="subcellular location">
    <subcellularLocation>
        <location evidence="2">Cell membrane</location>
        <topology evidence="2">Multi-pass membrane protein</topology>
    </subcellularLocation>
</comment>
<keyword evidence="7 14" id="KW-0812">Transmembrane</keyword>
<dbReference type="Gene3D" id="3.30.565.10">
    <property type="entry name" value="Histidine kinase-like ATPase, C-terminal domain"/>
    <property type="match status" value="1"/>
</dbReference>
<evidence type="ECO:0000259" key="15">
    <source>
        <dbReference type="PROSITE" id="PS50109"/>
    </source>
</evidence>
<dbReference type="GO" id="GO:0005886">
    <property type="term" value="C:plasma membrane"/>
    <property type="evidence" value="ECO:0007669"/>
    <property type="project" value="UniProtKB-SubCell"/>
</dbReference>
<evidence type="ECO:0000256" key="4">
    <source>
        <dbReference type="ARBA" id="ARBA00022475"/>
    </source>
</evidence>
<comment type="catalytic activity">
    <reaction evidence="1">
        <text>ATP + protein L-histidine = ADP + protein N-phospho-L-histidine.</text>
        <dbReference type="EC" id="2.7.13.3"/>
    </reaction>
</comment>
<feature type="transmembrane region" description="Helical" evidence="14">
    <location>
        <begin position="103"/>
        <end position="121"/>
    </location>
</feature>
<evidence type="ECO:0000256" key="9">
    <source>
        <dbReference type="ARBA" id="ARBA00022777"/>
    </source>
</evidence>
<keyword evidence="17" id="KW-1185">Reference proteome</keyword>
<dbReference type="PROSITE" id="PS50109">
    <property type="entry name" value="HIS_KIN"/>
    <property type="match status" value="1"/>
</dbReference>
<dbReference type="SMART" id="SM00388">
    <property type="entry name" value="HisKA"/>
    <property type="match status" value="1"/>
</dbReference>
<dbReference type="InterPro" id="IPR050398">
    <property type="entry name" value="HssS/ArlS-like"/>
</dbReference>
<dbReference type="Pfam" id="PF00512">
    <property type="entry name" value="HisKA"/>
    <property type="match status" value="1"/>
</dbReference>
<evidence type="ECO:0000256" key="8">
    <source>
        <dbReference type="ARBA" id="ARBA00022741"/>
    </source>
</evidence>
<dbReference type="OrthoDB" id="9792991at2"/>
<keyword evidence="9 16" id="KW-0418">Kinase</keyword>
<keyword evidence="12" id="KW-0902">Two-component regulatory system</keyword>
<dbReference type="Proteomes" id="UP000284841">
    <property type="component" value="Unassembled WGS sequence"/>
</dbReference>
<evidence type="ECO:0000256" key="13">
    <source>
        <dbReference type="ARBA" id="ARBA00023136"/>
    </source>
</evidence>
<feature type="transmembrane region" description="Helical" evidence="14">
    <location>
        <begin position="133"/>
        <end position="158"/>
    </location>
</feature>
<keyword evidence="8" id="KW-0547">Nucleotide-binding</keyword>
<dbReference type="GO" id="GO:0000155">
    <property type="term" value="F:phosphorelay sensor kinase activity"/>
    <property type="evidence" value="ECO:0007669"/>
    <property type="project" value="InterPro"/>
</dbReference>
<keyword evidence="13 14" id="KW-0472">Membrane</keyword>
<keyword evidence="5" id="KW-0597">Phosphoprotein</keyword>
<dbReference type="PANTHER" id="PTHR45528:SF1">
    <property type="entry name" value="SENSOR HISTIDINE KINASE CPXA"/>
    <property type="match status" value="1"/>
</dbReference>
<dbReference type="CDD" id="cd00082">
    <property type="entry name" value="HisKA"/>
    <property type="match status" value="1"/>
</dbReference>
<organism evidence="16 17">
    <name type="scientific">Emergencia timonensis</name>
    <dbReference type="NCBI Taxonomy" id="1776384"/>
    <lineage>
        <taxon>Bacteria</taxon>
        <taxon>Bacillati</taxon>
        <taxon>Bacillota</taxon>
        <taxon>Clostridia</taxon>
        <taxon>Peptostreptococcales</taxon>
        <taxon>Anaerovoracaceae</taxon>
        <taxon>Emergencia</taxon>
    </lineage>
</organism>
<evidence type="ECO:0000256" key="11">
    <source>
        <dbReference type="ARBA" id="ARBA00022989"/>
    </source>
</evidence>
<evidence type="ECO:0000256" key="5">
    <source>
        <dbReference type="ARBA" id="ARBA00022553"/>
    </source>
</evidence>
<dbReference type="Gene3D" id="1.10.287.130">
    <property type="match status" value="1"/>
</dbReference>
<evidence type="ECO:0000256" key="14">
    <source>
        <dbReference type="SAM" id="Phobius"/>
    </source>
</evidence>
<evidence type="ECO:0000256" key="1">
    <source>
        <dbReference type="ARBA" id="ARBA00000085"/>
    </source>
</evidence>
<evidence type="ECO:0000256" key="6">
    <source>
        <dbReference type="ARBA" id="ARBA00022679"/>
    </source>
</evidence>
<evidence type="ECO:0000256" key="10">
    <source>
        <dbReference type="ARBA" id="ARBA00022840"/>
    </source>
</evidence>
<keyword evidence="10" id="KW-0067">ATP-binding</keyword>
<dbReference type="SUPFAM" id="SSF55874">
    <property type="entry name" value="ATPase domain of HSP90 chaperone/DNA topoisomerase II/histidine kinase"/>
    <property type="match status" value="1"/>
</dbReference>
<name>A0A415E112_9FIRM</name>
<keyword evidence="11 14" id="KW-1133">Transmembrane helix</keyword>
<dbReference type="InterPro" id="IPR003661">
    <property type="entry name" value="HisK_dim/P_dom"/>
</dbReference>
<dbReference type="SMART" id="SM00387">
    <property type="entry name" value="HATPase_c"/>
    <property type="match status" value="1"/>
</dbReference>
<comment type="caution">
    <text evidence="16">The sequence shown here is derived from an EMBL/GenBank/DDBJ whole genome shotgun (WGS) entry which is preliminary data.</text>
</comment>
<dbReference type="EC" id="2.7.13.3" evidence="3"/>
<dbReference type="Pfam" id="PF02518">
    <property type="entry name" value="HATPase_c"/>
    <property type="match status" value="1"/>
</dbReference>
<protein>
    <recommendedName>
        <fullName evidence="3">histidine kinase</fullName>
        <ecNumber evidence="3">2.7.13.3</ecNumber>
    </recommendedName>
</protein>
<evidence type="ECO:0000313" key="17">
    <source>
        <dbReference type="Proteomes" id="UP000284841"/>
    </source>
</evidence>
<gene>
    <name evidence="16" type="ORF">DW099_11540</name>
</gene>